<sequence length="363" mass="40084">MSTVSSLPFVFHADQSESQLQRATLRFGGLYLVAVFLSSSLLWGLAGTDPIDSAIGKVFLLSGAALLAAILTMLLVRLKALPLPAKAALCFVLSLVGGVLYCGIDHAIYTICVYPEAPVIDMTNIAYNVIYGTSLYFGWSCLFLALSYSFDLRDRERRLAQMREEAMAAQMRALRYQLNPHFLFNTLNSMAGLIEEGERDDARDMVFSLSAYLRTTLALDPLQDLPLEDEVALQAGYLTIEQRRFSDRMAVEIDLPEDLRKVPVPSLILQPLVENAVKHGACRKTGGVTIAIRARQEAGRLWLVVENDMAPADRLPGGASFGIGLRNVGERLSRRFPDASGFHYGRTSDGRFRVTLTMPIRTA</sequence>
<dbReference type="EMBL" id="SLVX01000012">
    <property type="protein sequence ID" value="TCN42286.1"/>
    <property type="molecule type" value="Genomic_DNA"/>
</dbReference>
<dbReference type="PANTHER" id="PTHR34220:SF7">
    <property type="entry name" value="SENSOR HISTIDINE KINASE YPDA"/>
    <property type="match status" value="1"/>
</dbReference>
<keyword evidence="4" id="KW-1185">Reference proteome</keyword>
<dbReference type="GO" id="GO:0016020">
    <property type="term" value="C:membrane"/>
    <property type="evidence" value="ECO:0007669"/>
    <property type="project" value="InterPro"/>
</dbReference>
<feature type="transmembrane region" description="Helical" evidence="1">
    <location>
        <begin position="58"/>
        <end position="76"/>
    </location>
</feature>
<name>A0A4R2CN54_SHIGR</name>
<keyword evidence="1" id="KW-0812">Transmembrane</keyword>
<reference evidence="3 4" key="1">
    <citation type="submission" date="2019-03" db="EMBL/GenBank/DDBJ databases">
        <title>Genomic Encyclopedia of Type Strains, Phase IV (KMG-IV): sequencing the most valuable type-strain genomes for metagenomic binning, comparative biology and taxonomic classification.</title>
        <authorList>
            <person name="Goeker M."/>
        </authorList>
    </citation>
    <scope>NUCLEOTIDE SEQUENCE [LARGE SCALE GENOMIC DNA]</scope>
    <source>
        <strain evidence="3 4">DSM 18401</strain>
    </source>
</reference>
<comment type="caution">
    <text evidence="3">The sequence shown here is derived from an EMBL/GenBank/DDBJ whole genome shotgun (WGS) entry which is preliminary data.</text>
</comment>
<dbReference type="PANTHER" id="PTHR34220">
    <property type="entry name" value="SENSOR HISTIDINE KINASE YPDA"/>
    <property type="match status" value="1"/>
</dbReference>
<dbReference type="Gene3D" id="3.30.565.10">
    <property type="entry name" value="Histidine kinase-like ATPase, C-terminal domain"/>
    <property type="match status" value="1"/>
</dbReference>
<evidence type="ECO:0000313" key="3">
    <source>
        <dbReference type="EMBL" id="TCN42286.1"/>
    </source>
</evidence>
<protein>
    <submittedName>
        <fullName evidence="3">Histidine kinase</fullName>
    </submittedName>
</protein>
<evidence type="ECO:0000259" key="2">
    <source>
        <dbReference type="Pfam" id="PF06580"/>
    </source>
</evidence>
<feature type="domain" description="Signal transduction histidine kinase internal region" evidence="2">
    <location>
        <begin position="169"/>
        <end position="248"/>
    </location>
</feature>
<dbReference type="Pfam" id="PF06580">
    <property type="entry name" value="His_kinase"/>
    <property type="match status" value="1"/>
</dbReference>
<accession>A0A4R2CN54</accession>
<organism evidence="3 4">
    <name type="scientific">Shinella granuli</name>
    <dbReference type="NCBI Taxonomy" id="323621"/>
    <lineage>
        <taxon>Bacteria</taxon>
        <taxon>Pseudomonadati</taxon>
        <taxon>Pseudomonadota</taxon>
        <taxon>Alphaproteobacteria</taxon>
        <taxon>Hyphomicrobiales</taxon>
        <taxon>Rhizobiaceae</taxon>
        <taxon>Shinella</taxon>
    </lineage>
</organism>
<dbReference type="GO" id="GO:0000155">
    <property type="term" value="F:phosphorelay sensor kinase activity"/>
    <property type="evidence" value="ECO:0007669"/>
    <property type="project" value="InterPro"/>
</dbReference>
<keyword evidence="3" id="KW-0418">Kinase</keyword>
<evidence type="ECO:0000256" key="1">
    <source>
        <dbReference type="SAM" id="Phobius"/>
    </source>
</evidence>
<proteinExistence type="predicted"/>
<feature type="transmembrane region" description="Helical" evidence="1">
    <location>
        <begin position="88"/>
        <end position="109"/>
    </location>
</feature>
<dbReference type="InterPro" id="IPR036890">
    <property type="entry name" value="HATPase_C_sf"/>
</dbReference>
<dbReference type="InterPro" id="IPR010559">
    <property type="entry name" value="Sig_transdc_His_kin_internal"/>
</dbReference>
<feature type="transmembrane region" description="Helical" evidence="1">
    <location>
        <begin position="129"/>
        <end position="150"/>
    </location>
</feature>
<gene>
    <name evidence="3" type="ORF">EV665_11220</name>
</gene>
<keyword evidence="3" id="KW-0808">Transferase</keyword>
<feature type="transmembrane region" description="Helical" evidence="1">
    <location>
        <begin position="27"/>
        <end position="46"/>
    </location>
</feature>
<dbReference type="Proteomes" id="UP000295351">
    <property type="component" value="Unassembled WGS sequence"/>
</dbReference>
<dbReference type="SUPFAM" id="SSF55874">
    <property type="entry name" value="ATPase domain of HSP90 chaperone/DNA topoisomerase II/histidine kinase"/>
    <property type="match status" value="1"/>
</dbReference>
<keyword evidence="1" id="KW-0472">Membrane</keyword>
<dbReference type="AlphaFoldDB" id="A0A4R2CN54"/>
<evidence type="ECO:0000313" key="4">
    <source>
        <dbReference type="Proteomes" id="UP000295351"/>
    </source>
</evidence>
<keyword evidence="1" id="KW-1133">Transmembrane helix</keyword>
<dbReference type="InterPro" id="IPR050640">
    <property type="entry name" value="Bact_2-comp_sensor_kinase"/>
</dbReference>